<reference evidence="6 7" key="1">
    <citation type="journal article" date="2020" name="Insects">
        <title>Bacteria Belonging to Pseudomonas typographi sp. nov. from the Bark Beetle Ips typographus Have Genomic Potential to Aid in the Host Ecology.</title>
        <authorList>
            <person name="Peral-Aranega E."/>
            <person name="Saati-Santamaria Z."/>
            <person name="Kolarik M."/>
            <person name="Rivas R."/>
            <person name="Garcia-Fraile P."/>
        </authorList>
    </citation>
    <scope>NUCLEOTIDE SEQUENCE [LARGE SCALE GENOMIC DNA]</scope>
    <source>
        <strain evidence="6 7">CA3A</strain>
    </source>
</reference>
<feature type="domain" description="HTH lysR-type" evidence="5">
    <location>
        <begin position="1"/>
        <end position="58"/>
    </location>
</feature>
<dbReference type="InterPro" id="IPR036388">
    <property type="entry name" value="WH-like_DNA-bd_sf"/>
</dbReference>
<dbReference type="CDD" id="cd08415">
    <property type="entry name" value="PBP2_LysR_opines_like"/>
    <property type="match status" value="1"/>
</dbReference>
<comment type="caution">
    <text evidence="6">The sequence shown here is derived from an EMBL/GenBank/DDBJ whole genome shotgun (WGS) entry which is preliminary data.</text>
</comment>
<dbReference type="PRINTS" id="PR00039">
    <property type="entry name" value="HTHLYSR"/>
</dbReference>
<dbReference type="Pfam" id="PF03466">
    <property type="entry name" value="LysR_substrate"/>
    <property type="match status" value="1"/>
</dbReference>
<protein>
    <submittedName>
        <fullName evidence="6">LysR family transcriptional regulator</fullName>
    </submittedName>
</protein>
<name>A0ABR7Z1R3_9PSED</name>
<dbReference type="Gene3D" id="3.40.190.290">
    <property type="match status" value="1"/>
</dbReference>
<sequence>MKIRQLEAFRAVMLHQTVTLASEYLHISQPAATRLLADLESSLGFKLFDRVKGRLYPTAEAEALFKEVQRSLIGVDRIARAAEEIRDLRRGVLQIAAAPALASSFLPHAITAYLKARPQAQISLTQHSSRTILDMVIGQRCDVGLVTLSMSRSSPSGQRLLSAWNVCAVPVGHRLCALDSIRPSDMAGEPFIAHPRSAGNRLTVDALFAAHGVELNVRIECQVSHALCSFVEAGAGVSIVDAVTAWGYRGRGVVFKPLEQSFTTDYALLMPPHRPAPLLLQSFISHVREFAIAQIGSDSITL</sequence>
<proteinExistence type="inferred from homology"/>
<keyword evidence="3" id="KW-0238">DNA-binding</keyword>
<dbReference type="Pfam" id="PF00126">
    <property type="entry name" value="HTH_1"/>
    <property type="match status" value="1"/>
</dbReference>
<organism evidence="6 7">
    <name type="scientific">Pseudomonas typographi</name>
    <dbReference type="NCBI Taxonomy" id="2715964"/>
    <lineage>
        <taxon>Bacteria</taxon>
        <taxon>Pseudomonadati</taxon>
        <taxon>Pseudomonadota</taxon>
        <taxon>Gammaproteobacteria</taxon>
        <taxon>Pseudomonadales</taxon>
        <taxon>Pseudomonadaceae</taxon>
        <taxon>Pseudomonas</taxon>
    </lineage>
</organism>
<comment type="similarity">
    <text evidence="1">Belongs to the LysR transcriptional regulatory family.</text>
</comment>
<keyword evidence="2" id="KW-0805">Transcription regulation</keyword>
<evidence type="ECO:0000256" key="4">
    <source>
        <dbReference type="ARBA" id="ARBA00023163"/>
    </source>
</evidence>
<dbReference type="PROSITE" id="PS50931">
    <property type="entry name" value="HTH_LYSR"/>
    <property type="match status" value="1"/>
</dbReference>
<accession>A0ABR7Z1R3</accession>
<evidence type="ECO:0000259" key="5">
    <source>
        <dbReference type="PROSITE" id="PS50931"/>
    </source>
</evidence>
<keyword evidence="4" id="KW-0804">Transcription</keyword>
<dbReference type="SUPFAM" id="SSF46785">
    <property type="entry name" value="Winged helix' DNA-binding domain"/>
    <property type="match status" value="1"/>
</dbReference>
<dbReference type="RefSeq" id="WP_190420810.1">
    <property type="nucleotide sequence ID" value="NZ_JAAOCA010000013.1"/>
</dbReference>
<dbReference type="InterPro" id="IPR037424">
    <property type="entry name" value="NocR_PBP2"/>
</dbReference>
<evidence type="ECO:0000256" key="1">
    <source>
        <dbReference type="ARBA" id="ARBA00009437"/>
    </source>
</evidence>
<evidence type="ECO:0000313" key="6">
    <source>
        <dbReference type="EMBL" id="MBD1599441.1"/>
    </source>
</evidence>
<dbReference type="PANTHER" id="PTHR30427:SF1">
    <property type="entry name" value="TRANSCRIPTIONAL ACTIVATOR PROTEIN LYSR"/>
    <property type="match status" value="1"/>
</dbReference>
<evidence type="ECO:0000313" key="7">
    <source>
        <dbReference type="Proteomes" id="UP000805841"/>
    </source>
</evidence>
<dbReference type="InterPro" id="IPR000847">
    <property type="entry name" value="LysR_HTH_N"/>
</dbReference>
<dbReference type="Proteomes" id="UP000805841">
    <property type="component" value="Unassembled WGS sequence"/>
</dbReference>
<dbReference type="PANTHER" id="PTHR30427">
    <property type="entry name" value="TRANSCRIPTIONAL ACTIVATOR PROTEIN LYSR"/>
    <property type="match status" value="1"/>
</dbReference>
<dbReference type="SUPFAM" id="SSF53850">
    <property type="entry name" value="Periplasmic binding protein-like II"/>
    <property type="match status" value="1"/>
</dbReference>
<dbReference type="Gene3D" id="1.10.10.10">
    <property type="entry name" value="Winged helix-like DNA-binding domain superfamily/Winged helix DNA-binding domain"/>
    <property type="match status" value="1"/>
</dbReference>
<gene>
    <name evidence="6" type="ORF">HAQ05_12085</name>
</gene>
<evidence type="ECO:0000256" key="3">
    <source>
        <dbReference type="ARBA" id="ARBA00023125"/>
    </source>
</evidence>
<keyword evidence="7" id="KW-1185">Reference proteome</keyword>
<dbReference type="EMBL" id="JAAOCA010000013">
    <property type="protein sequence ID" value="MBD1599441.1"/>
    <property type="molecule type" value="Genomic_DNA"/>
</dbReference>
<evidence type="ECO:0000256" key="2">
    <source>
        <dbReference type="ARBA" id="ARBA00023015"/>
    </source>
</evidence>
<dbReference type="InterPro" id="IPR036390">
    <property type="entry name" value="WH_DNA-bd_sf"/>
</dbReference>
<dbReference type="InterPro" id="IPR005119">
    <property type="entry name" value="LysR_subst-bd"/>
</dbReference>